<sequence length="277" mass="29833">MIKQILHASRPLSWVNTAFPFAAAYLLSGAGVNWLLILGTFFFLIPYNIAMYGINDVFDYESDIRNPRKGGVEGAVLPKQMHTPLLWASALSTLPLLVIMATQGAVGWLLFSAFCVVAYSAPPLRFKERPVLDSATSSAHFVTPAIIGAAYGQPPEGFWLAMASFFLWGMASHALGAVQDVQSDRAGGLHSIATKLGPRLTVRLVVVAYALAASLLFFLPSPAWLIGLAGFGYALNAARFMGVTVQTSPSVNRAWRVFLVLNFVVGAILTMVLLALT</sequence>
<dbReference type="OrthoDB" id="1416782at2"/>
<dbReference type="KEGG" id="cpso:CPPEL_00910"/>
<dbReference type="InterPro" id="IPR044878">
    <property type="entry name" value="UbiA_sf"/>
</dbReference>
<dbReference type="GO" id="GO:0016765">
    <property type="term" value="F:transferase activity, transferring alkyl or aryl (other than methyl) groups"/>
    <property type="evidence" value="ECO:0007669"/>
    <property type="project" value="InterPro"/>
</dbReference>
<dbReference type="CDD" id="cd13966">
    <property type="entry name" value="PT_UbiA_4"/>
    <property type="match status" value="1"/>
</dbReference>
<keyword evidence="4 5" id="KW-0472">Membrane</keyword>
<proteinExistence type="predicted"/>
<dbReference type="Proteomes" id="UP000271426">
    <property type="component" value="Chromosome"/>
</dbReference>
<dbReference type="InterPro" id="IPR050475">
    <property type="entry name" value="Prenyltransferase_related"/>
</dbReference>
<keyword evidence="7" id="KW-1185">Reference proteome</keyword>
<feature type="transmembrane region" description="Helical" evidence="5">
    <location>
        <begin position="200"/>
        <end position="218"/>
    </location>
</feature>
<dbReference type="PANTHER" id="PTHR42723:SF1">
    <property type="entry name" value="CHLOROPHYLL SYNTHASE, CHLOROPLASTIC"/>
    <property type="match status" value="1"/>
</dbReference>
<dbReference type="AlphaFoldDB" id="A0A3G6IW74"/>
<dbReference type="Pfam" id="PF01040">
    <property type="entry name" value="UbiA"/>
    <property type="match status" value="1"/>
</dbReference>
<evidence type="ECO:0000313" key="6">
    <source>
        <dbReference type="EMBL" id="AZA08330.1"/>
    </source>
</evidence>
<dbReference type="InterPro" id="IPR000537">
    <property type="entry name" value="UbiA_prenyltransferase"/>
</dbReference>
<evidence type="ECO:0000256" key="1">
    <source>
        <dbReference type="ARBA" id="ARBA00004141"/>
    </source>
</evidence>
<dbReference type="Gene3D" id="1.20.120.1780">
    <property type="entry name" value="UbiA prenyltransferase"/>
    <property type="match status" value="1"/>
</dbReference>
<dbReference type="RefSeq" id="WP_123959283.1">
    <property type="nucleotide sequence ID" value="NZ_CP033898.1"/>
</dbReference>
<accession>A0A3G6IW74</accession>
<reference evidence="6 7" key="1">
    <citation type="submission" date="2018-11" db="EMBL/GenBank/DDBJ databases">
        <authorList>
            <person name="Kleinhagauer T."/>
            <person name="Glaeser S.P."/>
            <person name="Spergser J."/>
            <person name="Ruckert C."/>
            <person name="Kaempfer P."/>
            <person name="Busse H.-J."/>
        </authorList>
    </citation>
    <scope>NUCLEOTIDE SEQUENCE [LARGE SCALE GENOMIC DNA]</scope>
    <source>
        <strain evidence="6 7">812CH</strain>
    </source>
</reference>
<feature type="transmembrane region" description="Helical" evidence="5">
    <location>
        <begin position="257"/>
        <end position="276"/>
    </location>
</feature>
<dbReference type="Gene3D" id="1.10.357.140">
    <property type="entry name" value="UbiA prenyltransferase"/>
    <property type="match status" value="1"/>
</dbReference>
<gene>
    <name evidence="6" type="ORF">CPPEL_00910</name>
</gene>
<feature type="transmembrane region" description="Helical" evidence="5">
    <location>
        <begin position="21"/>
        <end position="45"/>
    </location>
</feature>
<evidence type="ECO:0000256" key="4">
    <source>
        <dbReference type="ARBA" id="ARBA00023136"/>
    </source>
</evidence>
<name>A0A3G6IW74_9CORY</name>
<evidence type="ECO:0000256" key="3">
    <source>
        <dbReference type="ARBA" id="ARBA00022989"/>
    </source>
</evidence>
<evidence type="ECO:0000256" key="5">
    <source>
        <dbReference type="SAM" id="Phobius"/>
    </source>
</evidence>
<dbReference type="NCBIfam" id="NF009608">
    <property type="entry name" value="PRK13105.1"/>
    <property type="match status" value="1"/>
</dbReference>
<dbReference type="PANTHER" id="PTHR42723">
    <property type="entry name" value="CHLOROPHYLL SYNTHASE"/>
    <property type="match status" value="1"/>
</dbReference>
<comment type="subcellular location">
    <subcellularLocation>
        <location evidence="1">Membrane</location>
        <topology evidence="1">Multi-pass membrane protein</topology>
    </subcellularLocation>
</comment>
<dbReference type="EMBL" id="CP033898">
    <property type="protein sequence ID" value="AZA08330.1"/>
    <property type="molecule type" value="Genomic_DNA"/>
</dbReference>
<evidence type="ECO:0000313" key="7">
    <source>
        <dbReference type="Proteomes" id="UP000271426"/>
    </source>
</evidence>
<keyword evidence="3 5" id="KW-1133">Transmembrane helix</keyword>
<evidence type="ECO:0000256" key="2">
    <source>
        <dbReference type="ARBA" id="ARBA00022692"/>
    </source>
</evidence>
<feature type="transmembrane region" description="Helical" evidence="5">
    <location>
        <begin position="94"/>
        <end position="119"/>
    </location>
</feature>
<dbReference type="GO" id="GO:0016020">
    <property type="term" value="C:membrane"/>
    <property type="evidence" value="ECO:0007669"/>
    <property type="project" value="UniProtKB-SubCell"/>
</dbReference>
<organism evidence="6 7">
    <name type="scientific">Corynebacterium pseudopelargi</name>
    <dbReference type="NCBI Taxonomy" id="2080757"/>
    <lineage>
        <taxon>Bacteria</taxon>
        <taxon>Bacillati</taxon>
        <taxon>Actinomycetota</taxon>
        <taxon>Actinomycetes</taxon>
        <taxon>Mycobacteriales</taxon>
        <taxon>Corynebacteriaceae</taxon>
        <taxon>Corynebacterium</taxon>
    </lineage>
</organism>
<keyword evidence="6" id="KW-0808">Transferase</keyword>
<protein>
    <submittedName>
        <fullName evidence="6">Prenyltransferase</fullName>
    </submittedName>
</protein>
<keyword evidence="2 5" id="KW-0812">Transmembrane</keyword>